<feature type="coiled-coil region" evidence="2">
    <location>
        <begin position="32"/>
        <end position="95"/>
    </location>
</feature>
<gene>
    <name evidence="4" type="ORF">PSEWESI4_01044</name>
</gene>
<dbReference type="EMBL" id="CAJFCI010000026">
    <property type="protein sequence ID" value="CAD5106777.1"/>
    <property type="molecule type" value="Genomic_DNA"/>
</dbReference>
<name>A0A7U7ELR6_9GAMM</name>
<dbReference type="RefSeq" id="WP_187670138.1">
    <property type="nucleotide sequence ID" value="NZ_CAJFCI010000026.1"/>
</dbReference>
<reference evidence="4 5" key="1">
    <citation type="submission" date="2020-08" db="EMBL/GenBank/DDBJ databases">
        <authorList>
            <person name="Criscuolo A."/>
        </authorList>
    </citation>
    <scope>NUCLEOTIDE SEQUENCE [LARGE SCALE GENOMIC DNA]</scope>
    <source>
        <strain evidence="4">CIP111764</strain>
    </source>
</reference>
<evidence type="ECO:0000256" key="1">
    <source>
        <dbReference type="ARBA" id="ARBA00023186"/>
    </source>
</evidence>
<accession>A0A7U7ELR6</accession>
<keyword evidence="5" id="KW-1185">Reference proteome</keyword>
<proteinExistence type="predicted"/>
<dbReference type="CDD" id="cd06257">
    <property type="entry name" value="DnaJ"/>
    <property type="match status" value="1"/>
</dbReference>
<comment type="caution">
    <text evidence="4">The sequence shown here is derived from an EMBL/GenBank/DDBJ whole genome shotgun (WGS) entry which is preliminary data.</text>
</comment>
<evidence type="ECO:0000256" key="2">
    <source>
        <dbReference type="SAM" id="Coils"/>
    </source>
</evidence>
<dbReference type="Gene3D" id="1.10.287.110">
    <property type="entry name" value="DnaJ domain"/>
    <property type="match status" value="1"/>
</dbReference>
<organism evidence="4 5">
    <name type="scientific">Zestomonas carbonaria</name>
    <dbReference type="NCBI Taxonomy" id="2762745"/>
    <lineage>
        <taxon>Bacteria</taxon>
        <taxon>Pseudomonadati</taxon>
        <taxon>Pseudomonadota</taxon>
        <taxon>Gammaproteobacteria</taxon>
        <taxon>Pseudomonadales</taxon>
        <taxon>Pseudomonadaceae</taxon>
        <taxon>Zestomonas</taxon>
    </lineage>
</organism>
<evidence type="ECO:0000256" key="3">
    <source>
        <dbReference type="SAM" id="MobiDB-lite"/>
    </source>
</evidence>
<protein>
    <recommendedName>
        <fullName evidence="6">DnaJ domain-containing protein</fullName>
    </recommendedName>
</protein>
<sequence length="337" mass="39009">MAKKRPALRAVPAVGKPITGSQRKFNALVEKIEQKRELLEAWQVVVVDYEQRWGEEFLPLLDEEAALNVELVELLDRAAEQVELADDERATLDEVIVELVPRLLGSDDDEALKSLFDRHSEIDFATLERETASLLRAEMGLDEEAPEADGPESGRPRDVRAEERSRQASRTVREVYRKLAGPLHPDREQDDAERERKTALMQRVNQAYEHGNLLELLELQLELEQIRPGHLADLPEEKLRHFIHVLDEQLAEIEDEVLNEEQLFRERFAIEPMQAVSPKIVRRLVRERTELLREDVAWLREDVARVAGADAQQLREWLREERKSIDEADELNLLPAR</sequence>
<keyword evidence="1" id="KW-0143">Chaperone</keyword>
<keyword evidence="2" id="KW-0175">Coiled coil</keyword>
<dbReference type="InterPro" id="IPR001623">
    <property type="entry name" value="DnaJ_domain"/>
</dbReference>
<dbReference type="SUPFAM" id="SSF46565">
    <property type="entry name" value="Chaperone J-domain"/>
    <property type="match status" value="1"/>
</dbReference>
<evidence type="ECO:0000313" key="5">
    <source>
        <dbReference type="Proteomes" id="UP000583387"/>
    </source>
</evidence>
<dbReference type="Proteomes" id="UP000583387">
    <property type="component" value="Unassembled WGS sequence"/>
</dbReference>
<evidence type="ECO:0000313" key="4">
    <source>
        <dbReference type="EMBL" id="CAD5106777.1"/>
    </source>
</evidence>
<feature type="region of interest" description="Disordered" evidence="3">
    <location>
        <begin position="141"/>
        <end position="196"/>
    </location>
</feature>
<feature type="compositionally biased region" description="Acidic residues" evidence="3">
    <location>
        <begin position="141"/>
        <end position="150"/>
    </location>
</feature>
<feature type="compositionally biased region" description="Basic and acidic residues" evidence="3">
    <location>
        <begin position="152"/>
        <end position="177"/>
    </location>
</feature>
<dbReference type="AlphaFoldDB" id="A0A7U7ELR6"/>
<dbReference type="InterPro" id="IPR036869">
    <property type="entry name" value="J_dom_sf"/>
</dbReference>
<evidence type="ECO:0008006" key="6">
    <source>
        <dbReference type="Google" id="ProtNLM"/>
    </source>
</evidence>